<evidence type="ECO:0000313" key="6">
    <source>
        <dbReference type="Proteomes" id="UP001152797"/>
    </source>
</evidence>
<feature type="compositionally biased region" description="Low complexity" evidence="1">
    <location>
        <begin position="605"/>
        <end position="633"/>
    </location>
</feature>
<reference evidence="4" key="2">
    <citation type="submission" date="2024-04" db="EMBL/GenBank/DDBJ databases">
        <authorList>
            <person name="Chen Y."/>
            <person name="Shah S."/>
            <person name="Dougan E. K."/>
            <person name="Thang M."/>
            <person name="Chan C."/>
        </authorList>
    </citation>
    <scope>NUCLEOTIDE SEQUENCE [LARGE SCALE GENOMIC DNA]</scope>
</reference>
<dbReference type="EMBL" id="CAMXCT010006557">
    <property type="protein sequence ID" value="CAI4015914.1"/>
    <property type="molecule type" value="Genomic_DNA"/>
</dbReference>
<evidence type="ECO:0000313" key="3">
    <source>
        <dbReference type="EMBL" id="CAI4015914.1"/>
    </source>
</evidence>
<dbReference type="InterPro" id="IPR057191">
    <property type="entry name" value="DUF7869"/>
</dbReference>
<evidence type="ECO:0000259" key="2">
    <source>
        <dbReference type="Pfam" id="PF25273"/>
    </source>
</evidence>
<reference evidence="3" key="1">
    <citation type="submission" date="2022-10" db="EMBL/GenBank/DDBJ databases">
        <authorList>
            <person name="Chen Y."/>
            <person name="Dougan E. K."/>
            <person name="Chan C."/>
            <person name="Rhodes N."/>
            <person name="Thang M."/>
        </authorList>
    </citation>
    <scope>NUCLEOTIDE SEQUENCE</scope>
</reference>
<protein>
    <submittedName>
        <fullName evidence="5">Integrase catalytic domain-containing protein</fullName>
    </submittedName>
</protein>
<dbReference type="EMBL" id="CAMXCT030006557">
    <property type="protein sequence ID" value="CAL4803226.1"/>
    <property type="molecule type" value="Genomic_DNA"/>
</dbReference>
<proteinExistence type="predicted"/>
<dbReference type="PANTHER" id="PTHR33153">
    <property type="entry name" value="MYND-TYPE DOMAIN-CONTAINING PROTEIN"/>
    <property type="match status" value="1"/>
</dbReference>
<evidence type="ECO:0000313" key="4">
    <source>
        <dbReference type="EMBL" id="CAL1169289.1"/>
    </source>
</evidence>
<dbReference type="Pfam" id="PF25273">
    <property type="entry name" value="DUF7869"/>
    <property type="match status" value="1"/>
</dbReference>
<gene>
    <name evidence="3" type="ORF">C1SCF055_LOCUS40713</name>
</gene>
<dbReference type="PANTHER" id="PTHR33153:SF3">
    <property type="entry name" value="TRAFFICKING PROTEIN PARTICLE COMPLEX SUBUNIT 11 DOMAIN-CONTAINING PROTEIN"/>
    <property type="match status" value="1"/>
</dbReference>
<organism evidence="3">
    <name type="scientific">Cladocopium goreaui</name>
    <dbReference type="NCBI Taxonomy" id="2562237"/>
    <lineage>
        <taxon>Eukaryota</taxon>
        <taxon>Sar</taxon>
        <taxon>Alveolata</taxon>
        <taxon>Dinophyceae</taxon>
        <taxon>Suessiales</taxon>
        <taxon>Symbiodiniaceae</taxon>
        <taxon>Cladocopium</taxon>
    </lineage>
</organism>
<evidence type="ECO:0000313" key="5">
    <source>
        <dbReference type="EMBL" id="CAL4803226.1"/>
    </source>
</evidence>
<keyword evidence="6" id="KW-1185">Reference proteome</keyword>
<evidence type="ECO:0000256" key="1">
    <source>
        <dbReference type="SAM" id="MobiDB-lite"/>
    </source>
</evidence>
<dbReference type="AlphaFoldDB" id="A0A9P1GLI5"/>
<comment type="caution">
    <text evidence="3">The sequence shown here is derived from an EMBL/GenBank/DDBJ whole genome shotgun (WGS) entry which is preliminary data.</text>
</comment>
<sequence length="887" mass="99582">MQCHPRSVSLTAGQQDVHKFCYHAWANWAMHIPTEEGSAFPTENQDLQPRPLPLGLCDHVVASDESQGQMDGVPEPLLGADAALAVESRRFLPHQTFQEFYEMYVNWSEDPVHLSSFRRIYMKSTWQDKLRIADSQHHGKCSTCERLKMLRKQVTTSTQEKQVQEAHSGHVKSVMLDRNCDALAQQLGADSVQVCGGVPKIPNRERALLSWTQDSMDQAKFRCPRHVSMAKVLADSWRPQLAAHGIIIDGVGKMLFLADMDVGKGADVQCTVTCRALEVVAERLADRGVDMPLHFRCVSDNATSDSKNNTFLKLLGILTARGRVNSAVFCQGRVGHTHSRQDASFSHVATVLSKAQTLQDPQAFKERIEFNLMDYHVELLQAAMDFQAWLFPVGTRITGFNQTKEATKQNLEACHSYKLVRRECLPEKWRSLVVTAPFLSHLEAHPRDVILFSKQYMASSQLSQKPMLYMPWELVSKLSPKPMPEPIPRHCFSERQAKEFLKTASLMESWKYKDSALYLQNLVRNNQQGSSPSWALPPVKWVFQIDTDEGKVCVEGLADQLDLGFAFTSPLDITVVKDAKPAKKNAKPEANVQGAPPGHHAIEKGAPPGQHPAAPQPAVEPEAKVKAAAAPKATRGRGAMSDNVSVERVNATIEINSHDVVDVSELFSRPRLVPRCQYFSLVGGESFDMKDDEELDLGGVNGRASVWSHIRLYQPRVFILSPPCTLYSALMHLWCRRAMGEDKYQRRREEADRLLYFAVEIAEYQRRQNLHFLFEHPDGASSWETGALRRLCGQDGVLVSRFDQCRFGLVCPGTGEPIRKRTRFVHNLPDIDRVFGNAFCTCSTDHRQIQGSEAGVQLSSHCESYPQEMVNAMLSAIRAEISVEMLD</sequence>
<feature type="domain" description="DUF7869" evidence="2">
    <location>
        <begin position="236"/>
        <end position="404"/>
    </location>
</feature>
<dbReference type="EMBL" id="CAMXCT020006557">
    <property type="protein sequence ID" value="CAL1169289.1"/>
    <property type="molecule type" value="Genomic_DNA"/>
</dbReference>
<name>A0A9P1GLI5_9DINO</name>
<feature type="region of interest" description="Disordered" evidence="1">
    <location>
        <begin position="580"/>
        <end position="641"/>
    </location>
</feature>
<dbReference type="Proteomes" id="UP001152797">
    <property type="component" value="Unassembled WGS sequence"/>
</dbReference>
<accession>A0A9P1GLI5</accession>